<evidence type="ECO:0000256" key="8">
    <source>
        <dbReference type="ARBA" id="ARBA00045373"/>
    </source>
</evidence>
<evidence type="ECO:0000256" key="4">
    <source>
        <dbReference type="ARBA" id="ARBA00022540"/>
    </source>
</evidence>
<dbReference type="EMBL" id="MVBO01000047">
    <property type="protein sequence ID" value="OZJ04250.1"/>
    <property type="molecule type" value="Genomic_DNA"/>
</dbReference>
<evidence type="ECO:0000256" key="5">
    <source>
        <dbReference type="ARBA" id="ARBA00022917"/>
    </source>
</evidence>
<evidence type="ECO:0000313" key="12">
    <source>
        <dbReference type="Proteomes" id="UP000242875"/>
    </source>
</evidence>
<dbReference type="InterPro" id="IPR005835">
    <property type="entry name" value="NTP_transferase_dom"/>
</dbReference>
<proteinExistence type="inferred from homology"/>
<dbReference type="PANTHER" id="PTHR45989">
    <property type="entry name" value="TRANSLATION INITIATION FACTOR EIF-2B SUBUNIT GAMMA"/>
    <property type="match status" value="1"/>
</dbReference>
<organism evidence="11 12">
    <name type="scientific">Bifiguratus adelaidae</name>
    <dbReference type="NCBI Taxonomy" id="1938954"/>
    <lineage>
        <taxon>Eukaryota</taxon>
        <taxon>Fungi</taxon>
        <taxon>Fungi incertae sedis</taxon>
        <taxon>Mucoromycota</taxon>
        <taxon>Mucoromycotina</taxon>
        <taxon>Endogonomycetes</taxon>
        <taxon>Endogonales</taxon>
        <taxon>Endogonales incertae sedis</taxon>
        <taxon>Bifiguratus</taxon>
    </lineage>
</organism>
<dbReference type="Pfam" id="PF25084">
    <property type="entry name" value="LbH_EIF2B"/>
    <property type="match status" value="1"/>
</dbReference>
<dbReference type="InterPro" id="IPR029044">
    <property type="entry name" value="Nucleotide-diphossugar_trans"/>
</dbReference>
<dbReference type="SMART" id="SM00458">
    <property type="entry name" value="RICIN"/>
    <property type="match status" value="1"/>
</dbReference>
<dbReference type="Gene3D" id="2.80.10.50">
    <property type="match status" value="1"/>
</dbReference>
<evidence type="ECO:0000256" key="6">
    <source>
        <dbReference type="ARBA" id="ARBA00044196"/>
    </source>
</evidence>
<name>A0A261Y0V1_9FUNG</name>
<evidence type="ECO:0000259" key="10">
    <source>
        <dbReference type="SMART" id="SM00458"/>
    </source>
</evidence>
<protein>
    <recommendedName>
        <fullName evidence="6">Translation initiation factor eIF2B subunit gamma</fullName>
    </recommendedName>
    <alternativeName>
        <fullName evidence="7">eIF2B GDP-GTP exchange factor subunit gamma</fullName>
    </alternativeName>
</protein>
<comment type="function">
    <text evidence="8">Acts as a component of the translation initiation factor 2B (eIF2B) complex, which catalyzes the exchange of GDP for GTP on the eukaryotic initiation factor 2 (eIF2) complex gamma subunit. Its guanine nucleotide exchange factor activity is repressed when bound to eIF2 complex phosphorylated on the alpha subunit, thereby limiting the amount of methionyl-initiator methionine tRNA available to the ribosome and consequently global translation is repressed.</text>
</comment>
<feature type="domain" description="Ricin B lectin" evidence="10">
    <location>
        <begin position="5"/>
        <end position="141"/>
    </location>
</feature>
<dbReference type="GO" id="GO:0005085">
    <property type="term" value="F:guanyl-nucleotide exchange factor activity"/>
    <property type="evidence" value="ECO:0007669"/>
    <property type="project" value="TreeGrafter"/>
</dbReference>
<keyword evidence="3" id="KW-0963">Cytoplasm</keyword>
<dbReference type="GO" id="GO:0002183">
    <property type="term" value="P:cytoplasmic translational initiation"/>
    <property type="evidence" value="ECO:0007669"/>
    <property type="project" value="TreeGrafter"/>
</dbReference>
<comment type="similarity">
    <text evidence="2">Belongs to the eIF-2B gamma/epsilon subunits family.</text>
</comment>
<dbReference type="AlphaFoldDB" id="A0A261Y0V1"/>
<dbReference type="CDD" id="cd04652">
    <property type="entry name" value="LbH_eIF2B_gamma_C"/>
    <property type="match status" value="1"/>
</dbReference>
<evidence type="ECO:0000256" key="7">
    <source>
        <dbReference type="ARBA" id="ARBA00044229"/>
    </source>
</evidence>
<dbReference type="SUPFAM" id="SSF50370">
    <property type="entry name" value="Ricin B-like lectins"/>
    <property type="match status" value="1"/>
</dbReference>
<dbReference type="GO" id="GO:0005829">
    <property type="term" value="C:cytosol"/>
    <property type="evidence" value="ECO:0007669"/>
    <property type="project" value="UniProtKB-SubCell"/>
</dbReference>
<dbReference type="InterPro" id="IPR056764">
    <property type="entry name" value="LbH_EIF2B3/5"/>
</dbReference>
<evidence type="ECO:0000256" key="2">
    <source>
        <dbReference type="ARBA" id="ARBA00007878"/>
    </source>
</evidence>
<dbReference type="PANTHER" id="PTHR45989:SF1">
    <property type="entry name" value="TRANSLATION INITIATION FACTOR EIF-2B SUBUNIT GAMMA"/>
    <property type="match status" value="1"/>
</dbReference>
<gene>
    <name evidence="11" type="ORF">BZG36_02484</name>
</gene>
<dbReference type="InterPro" id="IPR051960">
    <property type="entry name" value="eIF2B_gamma"/>
</dbReference>
<dbReference type="GO" id="GO:0003743">
    <property type="term" value="F:translation initiation factor activity"/>
    <property type="evidence" value="ECO:0007669"/>
    <property type="project" value="UniProtKB-KW"/>
</dbReference>
<dbReference type="CDD" id="cd23454">
    <property type="entry name" value="beta-trefoil_Ricin_GllA-1"/>
    <property type="match status" value="1"/>
</dbReference>
<keyword evidence="12" id="KW-1185">Reference proteome</keyword>
<comment type="subcellular location">
    <subcellularLocation>
        <location evidence="1">Cytoplasm</location>
        <location evidence="1">Cytosol</location>
    </subcellularLocation>
</comment>
<evidence type="ECO:0000256" key="1">
    <source>
        <dbReference type="ARBA" id="ARBA00004514"/>
    </source>
</evidence>
<comment type="subunit">
    <text evidence="9">Component of the translation initiation factor 2B (eIF2B) complex which is a heterodecamer of two sets of five different subunits: alpha, beta, gamma, delta and epsilon. Subunits alpha, beta and delta comprise a regulatory subcomplex and subunits epsilon and gamma comprise a catalytic subcomplex. Within the complex, the hexameric regulatory complex resides at the center, with the two heterodimeric catalytic subcomplexes bound on opposite sides.</text>
</comment>
<dbReference type="Proteomes" id="UP000242875">
    <property type="component" value="Unassembled WGS sequence"/>
</dbReference>
<dbReference type="Gene3D" id="3.90.550.10">
    <property type="entry name" value="Spore Coat Polysaccharide Biosynthesis Protein SpsA, Chain A"/>
    <property type="match status" value="1"/>
</dbReference>
<dbReference type="InterPro" id="IPR000772">
    <property type="entry name" value="Ricin_B_lectin"/>
</dbReference>
<dbReference type="Pfam" id="PF00483">
    <property type="entry name" value="NTP_transferase"/>
    <property type="match status" value="1"/>
</dbReference>
<dbReference type="Pfam" id="PF00652">
    <property type="entry name" value="Ricin_B_lectin"/>
    <property type="match status" value="1"/>
</dbReference>
<reference evidence="11 12" key="1">
    <citation type="journal article" date="2017" name="Mycologia">
        <title>Bifiguratus adelaidae, gen. et sp. nov., a new member of Mucoromycotina in endophytic and soil-dwelling habitats.</title>
        <authorList>
            <person name="Torres-Cruz T.J."/>
            <person name="Billingsley Tobias T.L."/>
            <person name="Almatruk M."/>
            <person name="Hesse C."/>
            <person name="Kuske C.R."/>
            <person name="Desiro A."/>
            <person name="Benucci G.M."/>
            <person name="Bonito G."/>
            <person name="Stajich J.E."/>
            <person name="Dunlap C."/>
            <person name="Arnold A.E."/>
            <person name="Porras-Alfaro A."/>
        </authorList>
    </citation>
    <scope>NUCLEOTIDE SEQUENCE [LARGE SCALE GENOMIC DNA]</scope>
    <source>
        <strain evidence="11 12">AZ0501</strain>
    </source>
</reference>
<evidence type="ECO:0000256" key="3">
    <source>
        <dbReference type="ARBA" id="ARBA00022490"/>
    </source>
</evidence>
<evidence type="ECO:0000256" key="9">
    <source>
        <dbReference type="ARBA" id="ARBA00046432"/>
    </source>
</evidence>
<keyword evidence="5" id="KW-0648">Protein biosynthesis</keyword>
<sequence length="703" mass="78575">MPFPEGVFYIRSRKRGWVLDIEDGSLKSDANLIVWQQKKHGASNQLWVYDDGFLLNAKSGLALDVRGGRLQSNTPIIQYTPKENITIATNQLWDYHDGFIFPQAHSNLVLDIKGDSKLPGAKVILYDRKPHDNLNQQWELELCDDKFLDIAGIRPQDIGIREAIHHVTSKLTRMSTIVDGEQGYDGPSPAQIRKCHKQIFGKQPTSSPSPYDLASACAAQAIQEFEEPLILEGRPTCTQYTRPALSSLTSAVVAREAKARHMENDVPRMQTGVLFDVGCLNVLKTIPDYRRGQFTEITIACREQAVDRLPTGLAGKGRSYSEADHKLQTYLNRTYQGSINASLEVLDEDVGTADALRSIASRIEKDFIVLTSDLVTELNPTELLDHHRLNRPTLTTFFYRATTAEGIAGGKDQEDEVQYVGVDRKESRLVHVVTQSDDDDLQIRTKLLWQFPNISMHTDLRDAHVYIFQRWVLNLLVAKPRISSIRQDLVPFLVKCQYQSKLVDREEVISYQEAHAQSELNDASGSSVLSELLRQDELVTNGTTEEASSIQKAGIRVQVLVCKEGFTARANTIQSYCEINRYLTRPASTITRIASSAEISNRTQVGNDSIVGASTKIDERTSVKRSAVGAHCTIGKNVKITNCIIMDNVVVEDNAKLDGCVICNNANIMERAHLKDCEVSGGYIVDKDFHVKGEKLVAFREAI</sequence>
<dbReference type="InterPro" id="IPR035992">
    <property type="entry name" value="Ricin_B-like_lectins"/>
</dbReference>
<dbReference type="OrthoDB" id="10250549at2759"/>
<evidence type="ECO:0000313" key="11">
    <source>
        <dbReference type="EMBL" id="OZJ04250.1"/>
    </source>
</evidence>
<keyword evidence="4" id="KW-0396">Initiation factor</keyword>
<dbReference type="PROSITE" id="PS50231">
    <property type="entry name" value="RICIN_B_LECTIN"/>
    <property type="match status" value="1"/>
</dbReference>
<dbReference type="GO" id="GO:0005851">
    <property type="term" value="C:eukaryotic translation initiation factor 2B complex"/>
    <property type="evidence" value="ECO:0007669"/>
    <property type="project" value="TreeGrafter"/>
</dbReference>
<comment type="caution">
    <text evidence="11">The sequence shown here is derived from an EMBL/GenBank/DDBJ whole genome shotgun (WGS) entry which is preliminary data.</text>
</comment>
<accession>A0A261Y0V1</accession>
<dbReference type="Gene3D" id="2.160.10.10">
    <property type="entry name" value="Hexapeptide repeat proteins"/>
    <property type="match status" value="1"/>
</dbReference>
<dbReference type="SUPFAM" id="SSF53448">
    <property type="entry name" value="Nucleotide-diphospho-sugar transferases"/>
    <property type="match status" value="1"/>
</dbReference>